<proteinExistence type="predicted"/>
<organism evidence="1">
    <name type="scientific">Arundo donax</name>
    <name type="common">Giant reed</name>
    <name type="synonym">Donax arundinaceus</name>
    <dbReference type="NCBI Taxonomy" id="35708"/>
    <lineage>
        <taxon>Eukaryota</taxon>
        <taxon>Viridiplantae</taxon>
        <taxon>Streptophyta</taxon>
        <taxon>Embryophyta</taxon>
        <taxon>Tracheophyta</taxon>
        <taxon>Spermatophyta</taxon>
        <taxon>Magnoliopsida</taxon>
        <taxon>Liliopsida</taxon>
        <taxon>Poales</taxon>
        <taxon>Poaceae</taxon>
        <taxon>PACMAD clade</taxon>
        <taxon>Arundinoideae</taxon>
        <taxon>Arundineae</taxon>
        <taxon>Arundo</taxon>
    </lineage>
</organism>
<reference evidence="1" key="2">
    <citation type="journal article" date="2015" name="Data Brief">
        <title>Shoot transcriptome of the giant reed, Arundo donax.</title>
        <authorList>
            <person name="Barrero R.A."/>
            <person name="Guerrero F.D."/>
            <person name="Moolhuijzen P."/>
            <person name="Goolsby J.A."/>
            <person name="Tidwell J."/>
            <person name="Bellgard S.E."/>
            <person name="Bellgard M.I."/>
        </authorList>
    </citation>
    <scope>NUCLEOTIDE SEQUENCE</scope>
    <source>
        <tissue evidence="1">Shoot tissue taken approximately 20 cm above the soil surface</tissue>
    </source>
</reference>
<sequence>MKLIKWQDLKSSNLKTLTQMWIWKA</sequence>
<accession>A0A0A9E2B2</accession>
<name>A0A0A9E2B2_ARUDO</name>
<protein>
    <submittedName>
        <fullName evidence="1">Uncharacterized protein</fullName>
    </submittedName>
</protein>
<dbReference type="AlphaFoldDB" id="A0A0A9E2B2"/>
<reference evidence="1" key="1">
    <citation type="submission" date="2014-09" db="EMBL/GenBank/DDBJ databases">
        <authorList>
            <person name="Magalhaes I.L.F."/>
            <person name="Oliveira U."/>
            <person name="Santos F.R."/>
            <person name="Vidigal T.H.D.A."/>
            <person name="Brescovit A.D."/>
            <person name="Santos A.J."/>
        </authorList>
    </citation>
    <scope>NUCLEOTIDE SEQUENCE</scope>
    <source>
        <tissue evidence="1">Shoot tissue taken approximately 20 cm above the soil surface</tissue>
    </source>
</reference>
<dbReference type="EMBL" id="GBRH01205845">
    <property type="protein sequence ID" value="JAD92050.1"/>
    <property type="molecule type" value="Transcribed_RNA"/>
</dbReference>
<evidence type="ECO:0000313" key="1">
    <source>
        <dbReference type="EMBL" id="JAD92050.1"/>
    </source>
</evidence>